<dbReference type="RefSeq" id="WP_171834765.1">
    <property type="nucleotide sequence ID" value="NZ_CP053708.1"/>
</dbReference>
<dbReference type="AlphaFoldDB" id="A0A6M8HN37"/>
<gene>
    <name evidence="1" type="ORF">HN018_06765</name>
</gene>
<protein>
    <submittedName>
        <fullName evidence="1">Uncharacterized protein</fullName>
    </submittedName>
</protein>
<dbReference type="Proteomes" id="UP000500767">
    <property type="component" value="Chromosome"/>
</dbReference>
<accession>A0A6M8HN37</accession>
<sequence>MRLAGGSRMLVCAECGLRCDGPYGFRSHWAQKHHHPGRVRAHPIPEKLFPPAAQALMDLHNEARARAIAKLQQGRR</sequence>
<proteinExistence type="predicted"/>
<keyword evidence="2" id="KW-1185">Reference proteome</keyword>
<evidence type="ECO:0000313" key="2">
    <source>
        <dbReference type="Proteomes" id="UP000500767"/>
    </source>
</evidence>
<dbReference type="KEGG" id="lck:HN018_06765"/>
<evidence type="ECO:0000313" key="1">
    <source>
        <dbReference type="EMBL" id="QKE89778.1"/>
    </source>
</evidence>
<organism evidence="1 2">
    <name type="scientific">Lichenicola cladoniae</name>
    <dbReference type="NCBI Taxonomy" id="1484109"/>
    <lineage>
        <taxon>Bacteria</taxon>
        <taxon>Pseudomonadati</taxon>
        <taxon>Pseudomonadota</taxon>
        <taxon>Alphaproteobacteria</taxon>
        <taxon>Acetobacterales</taxon>
        <taxon>Acetobacteraceae</taxon>
        <taxon>Lichenicola</taxon>
    </lineage>
</organism>
<reference evidence="1 2" key="1">
    <citation type="journal article" date="2014" name="World J. Microbiol. Biotechnol.">
        <title>Biodiversity and physiological characteristics of Antarctic and Arctic lichens-associated bacteria.</title>
        <authorList>
            <person name="Lee Y.M."/>
            <person name="Kim E.H."/>
            <person name="Lee H.K."/>
            <person name="Hong S.G."/>
        </authorList>
    </citation>
    <scope>NUCLEOTIDE SEQUENCE [LARGE SCALE GENOMIC DNA]</scope>
    <source>
        <strain evidence="1 2">PAMC 26569</strain>
    </source>
</reference>
<dbReference type="EMBL" id="CP053708">
    <property type="protein sequence ID" value="QKE89778.1"/>
    <property type="molecule type" value="Genomic_DNA"/>
</dbReference>
<name>A0A6M8HN37_9PROT</name>